<keyword evidence="3 9" id="KW-0813">Transport</keyword>
<dbReference type="Ensembl" id="ENSEBUT00000001361.1">
    <property type="protein sequence ID" value="ENSEBUP00000001047.1"/>
    <property type="gene ID" value="ENSEBUG00000001002.1"/>
</dbReference>
<dbReference type="Proteomes" id="UP000694388">
    <property type="component" value="Unplaced"/>
</dbReference>
<dbReference type="OMA" id="MISMEVE"/>
<dbReference type="GO" id="GO:0005886">
    <property type="term" value="C:plasma membrane"/>
    <property type="evidence" value="ECO:0007669"/>
    <property type="project" value="TreeGrafter"/>
</dbReference>
<accession>A0A8C4N3B2</accession>
<evidence type="ECO:0000256" key="9">
    <source>
        <dbReference type="RuleBase" id="RU361189"/>
    </source>
</evidence>
<keyword evidence="6 9" id="KW-1133">Transmembrane helix</keyword>
<reference evidence="11" key="1">
    <citation type="submission" date="2025-08" db="UniProtKB">
        <authorList>
            <consortium name="Ensembl"/>
        </authorList>
    </citation>
    <scope>IDENTIFICATION</scope>
</reference>
<evidence type="ECO:0000256" key="4">
    <source>
        <dbReference type="ARBA" id="ARBA00022692"/>
    </source>
</evidence>
<evidence type="ECO:0000256" key="5">
    <source>
        <dbReference type="ARBA" id="ARBA00022781"/>
    </source>
</evidence>
<keyword evidence="8 9" id="KW-0472">Membrane</keyword>
<sequence length="735" mass="84358">MSPVPRSEEMCLAELFMQYETAYRCVAELGHLGLVQFRDLNTSINAFQRRFVIELRRCEDMERSLRYLESEVRVAGMFMEEEEDSVCAAPLPRDMISMEVEFERFESELREINSSKAMLRKNYLELKEMLHLLLNVEPYLATAELRMADQFDGTCYLRDQSGIHDVAMGLELGFVAGVIAREKLPPFERMLWRVCRGNVYVQRSHIDVTLEDPDTGHPLQKNVFVVFFQGEQLKTKVKLVCEGFHVTIYPCPESVRQRREVEREIEERLLDLQMVLSETEDLRQRVLLSAGLCCHLWRQKVHKMKAIYHTLDLCSIDNTHQHVVAEVWCPRQNLLEIQQALSHASECGGGMLSPILNHMRITVTPPTFNRTNHFTAAFQDLIDAYGVGKYREVNPAPYTIITFPFLFAVMFGDVGHGVMLFLFALWMLHQRRPRSCGGRNEIWKILYSGRYIILLMGIFSIYTGLIYNDCFSKSINIFGSSWSIKPMFQHGGWTEVKLQQETILQLDPNVSGVYSGIPYPFGIDPIWNLALNKLSFLNSYKMKMSIILGVLHMLFAVTLSVFNHLHFNEPENILLDFVPRILFLLSTFGYLVGTIVYKWCAFTVATSHFAPRLLVHFIGVVRFGKVEDKSRQLYAHQRATQICLLVVAAISVVWMLLLKPFALRAKHRRTRHLLERSLHISNSSSDLEVSTDVGSEGSHRTDPLMGSTQTTTEEGGNGGEFDLAEVFVNQAIPYH</sequence>
<dbReference type="Pfam" id="PF01496">
    <property type="entry name" value="V_ATPase_I"/>
    <property type="match status" value="1"/>
</dbReference>
<dbReference type="AlphaFoldDB" id="A0A8C4N3B2"/>
<organism evidence="11 12">
    <name type="scientific">Eptatretus burgeri</name>
    <name type="common">Inshore hagfish</name>
    <dbReference type="NCBI Taxonomy" id="7764"/>
    <lineage>
        <taxon>Eukaryota</taxon>
        <taxon>Metazoa</taxon>
        <taxon>Chordata</taxon>
        <taxon>Craniata</taxon>
        <taxon>Vertebrata</taxon>
        <taxon>Cyclostomata</taxon>
        <taxon>Myxini</taxon>
        <taxon>Myxiniformes</taxon>
        <taxon>Myxinidae</taxon>
        <taxon>Eptatretinae</taxon>
        <taxon>Eptatretus</taxon>
    </lineage>
</organism>
<evidence type="ECO:0000256" key="7">
    <source>
        <dbReference type="ARBA" id="ARBA00023065"/>
    </source>
</evidence>
<keyword evidence="7 9" id="KW-0406">Ion transport</keyword>
<proteinExistence type="inferred from homology"/>
<keyword evidence="4 9" id="KW-0812">Transmembrane</keyword>
<name>A0A8C4N3B2_EPTBU</name>
<feature type="transmembrane region" description="Helical" evidence="9">
    <location>
        <begin position="449"/>
        <end position="467"/>
    </location>
</feature>
<evidence type="ECO:0000256" key="3">
    <source>
        <dbReference type="ARBA" id="ARBA00022448"/>
    </source>
</evidence>
<feature type="transmembrane region" description="Helical" evidence="9">
    <location>
        <begin position="577"/>
        <end position="597"/>
    </location>
</feature>
<evidence type="ECO:0000256" key="2">
    <source>
        <dbReference type="ARBA" id="ARBA00009904"/>
    </source>
</evidence>
<dbReference type="GO" id="GO:0051117">
    <property type="term" value="F:ATPase binding"/>
    <property type="evidence" value="ECO:0007669"/>
    <property type="project" value="TreeGrafter"/>
</dbReference>
<comment type="subcellular location">
    <subcellularLocation>
        <location evidence="1">Membrane</location>
        <topology evidence="1">Multi-pass membrane protein</topology>
    </subcellularLocation>
</comment>
<evidence type="ECO:0000256" key="6">
    <source>
        <dbReference type="ARBA" id="ARBA00022989"/>
    </source>
</evidence>
<evidence type="ECO:0000256" key="8">
    <source>
        <dbReference type="ARBA" id="ARBA00023136"/>
    </source>
</evidence>
<dbReference type="GeneTree" id="ENSGT00950000182881"/>
<evidence type="ECO:0000256" key="10">
    <source>
        <dbReference type="SAM" id="MobiDB-lite"/>
    </source>
</evidence>
<feature type="transmembrane region" description="Helical" evidence="9">
    <location>
        <begin position="639"/>
        <end position="658"/>
    </location>
</feature>
<dbReference type="PANTHER" id="PTHR11629:SF63">
    <property type="entry name" value="V-TYPE PROTON ATPASE SUBUNIT A"/>
    <property type="match status" value="1"/>
</dbReference>
<feature type="region of interest" description="Disordered" evidence="10">
    <location>
        <begin position="687"/>
        <end position="719"/>
    </location>
</feature>
<feature type="transmembrane region" description="Helical" evidence="9">
    <location>
        <begin position="544"/>
        <end position="565"/>
    </location>
</feature>
<dbReference type="PANTHER" id="PTHR11629">
    <property type="entry name" value="VACUOLAR PROTON ATPASES"/>
    <property type="match status" value="1"/>
</dbReference>
<keyword evidence="5 9" id="KW-0375">Hydrogen ion transport</keyword>
<dbReference type="GO" id="GO:0007035">
    <property type="term" value="P:vacuolar acidification"/>
    <property type="evidence" value="ECO:0007669"/>
    <property type="project" value="TreeGrafter"/>
</dbReference>
<dbReference type="InterPro" id="IPR026028">
    <property type="entry name" value="V-type_ATPase_116kDa_su_euka"/>
</dbReference>
<comment type="similarity">
    <text evidence="2 9">Belongs to the V-ATPase 116 kDa subunit family.</text>
</comment>
<dbReference type="PIRSF" id="PIRSF001293">
    <property type="entry name" value="ATP6V0A1"/>
    <property type="match status" value="1"/>
</dbReference>
<dbReference type="GO" id="GO:0000220">
    <property type="term" value="C:vacuolar proton-transporting V-type ATPase, V0 domain"/>
    <property type="evidence" value="ECO:0007669"/>
    <property type="project" value="InterPro"/>
</dbReference>
<evidence type="ECO:0000313" key="12">
    <source>
        <dbReference type="Proteomes" id="UP000694388"/>
    </source>
</evidence>
<evidence type="ECO:0000256" key="1">
    <source>
        <dbReference type="ARBA" id="ARBA00004141"/>
    </source>
</evidence>
<feature type="transmembrane region" description="Helical" evidence="9">
    <location>
        <begin position="405"/>
        <end position="428"/>
    </location>
</feature>
<reference evidence="11" key="2">
    <citation type="submission" date="2025-09" db="UniProtKB">
        <authorList>
            <consortium name="Ensembl"/>
        </authorList>
    </citation>
    <scope>IDENTIFICATION</scope>
</reference>
<dbReference type="GO" id="GO:0046961">
    <property type="term" value="F:proton-transporting ATPase activity, rotational mechanism"/>
    <property type="evidence" value="ECO:0007669"/>
    <property type="project" value="InterPro"/>
</dbReference>
<evidence type="ECO:0000313" key="11">
    <source>
        <dbReference type="Ensembl" id="ENSEBUP00000001047.1"/>
    </source>
</evidence>
<keyword evidence="12" id="KW-1185">Reference proteome</keyword>
<dbReference type="InterPro" id="IPR002490">
    <property type="entry name" value="V-ATPase_116kDa_su"/>
</dbReference>
<comment type="function">
    <text evidence="9">Essential component of the vacuolar proton pump (V-ATPase), a multimeric enzyme that catalyzes the translocation of protons across the membranes. Required for assembly and activity of the V-ATPase.</text>
</comment>
<protein>
    <recommendedName>
        <fullName evidence="9">V-type proton ATPase subunit a</fullName>
    </recommendedName>
</protein>